<name>A0A8S5QDJ5_9CAUD</name>
<organism evidence="1">
    <name type="scientific">Siphoviridae sp. ctpnN3</name>
    <dbReference type="NCBI Taxonomy" id="2825677"/>
    <lineage>
        <taxon>Viruses</taxon>
        <taxon>Duplodnaviria</taxon>
        <taxon>Heunggongvirae</taxon>
        <taxon>Uroviricota</taxon>
        <taxon>Caudoviricetes</taxon>
    </lineage>
</organism>
<dbReference type="EMBL" id="BK015632">
    <property type="protein sequence ID" value="DAE16873.1"/>
    <property type="molecule type" value="Genomic_DNA"/>
</dbReference>
<protein>
    <submittedName>
        <fullName evidence="1">DNA polymerase delta, subunit 4</fullName>
    </submittedName>
</protein>
<reference evidence="1" key="1">
    <citation type="journal article" date="2021" name="Proc. Natl. Acad. Sci. U.S.A.">
        <title>A Catalog of Tens of Thousands of Viruses from Human Metagenomes Reveals Hidden Associations with Chronic Diseases.</title>
        <authorList>
            <person name="Tisza M.J."/>
            <person name="Buck C.B."/>
        </authorList>
    </citation>
    <scope>NUCLEOTIDE SEQUENCE</scope>
    <source>
        <strain evidence="1">CtpnN3</strain>
    </source>
</reference>
<evidence type="ECO:0000313" key="1">
    <source>
        <dbReference type="EMBL" id="DAE16873.1"/>
    </source>
</evidence>
<proteinExistence type="predicted"/>
<sequence length="266" mass="28953">MPSLIDIINALKLLPVKLTAAQWEGMRADIRERAFFMALVDEAHILQEHRDAVKGMIGGSLSKTEAREAIGDYLASAGYQPPEGKEGTIQDLRTVQRQSLVLETNQAMVAGYAQQELFRGSVAFPAQRLVRIAERVEKRDWPSRWREAYALVGGEGASAQEMVALNESPIWTALSRFDLPYPPYDYNSGMGRRPVSWNDAQRLGLVKPEDAAAIAAQGRKRGSMNSGLQASGASLDADVMAQVTVLSGGRAVRNGDALIWKGGQAA</sequence>
<accession>A0A8S5QDJ5</accession>